<evidence type="ECO:0000313" key="9">
    <source>
        <dbReference type="EMBL" id="OWA53212.1"/>
    </source>
</evidence>
<evidence type="ECO:0000256" key="5">
    <source>
        <dbReference type="ARBA" id="ARBA00023315"/>
    </source>
</evidence>
<accession>A0A9X6RMQ6</accession>
<dbReference type="AlphaFoldDB" id="A0A9X6RMQ6"/>
<dbReference type="EMBL" id="MTYJ01000308">
    <property type="protein sequence ID" value="OWA53212.1"/>
    <property type="molecule type" value="Genomic_DNA"/>
</dbReference>
<feature type="chain" id="PRO_5040908514" description="glutaminyl-peptide cyclotransferase" evidence="7">
    <location>
        <begin position="17"/>
        <end position="447"/>
    </location>
</feature>
<dbReference type="SUPFAM" id="SSF53187">
    <property type="entry name" value="Zn-dependent exopeptidases"/>
    <property type="match status" value="1"/>
</dbReference>
<dbReference type="Proteomes" id="UP000192578">
    <property type="component" value="Unassembled WGS sequence"/>
</dbReference>
<feature type="domain" description="Peptidase M28" evidence="8">
    <location>
        <begin position="209"/>
        <end position="436"/>
    </location>
</feature>
<evidence type="ECO:0000313" key="10">
    <source>
        <dbReference type="Proteomes" id="UP000192578"/>
    </source>
</evidence>
<reference evidence="10" key="1">
    <citation type="submission" date="2017-01" db="EMBL/GenBank/DDBJ databases">
        <title>Comparative genomics of anhydrobiosis in the tardigrade Hypsibius dujardini.</title>
        <authorList>
            <person name="Yoshida Y."/>
            <person name="Koutsovoulos G."/>
            <person name="Laetsch D."/>
            <person name="Stevens L."/>
            <person name="Kumar S."/>
            <person name="Horikawa D."/>
            <person name="Ishino K."/>
            <person name="Komine S."/>
            <person name="Tomita M."/>
            <person name="Blaxter M."/>
            <person name="Arakawa K."/>
        </authorList>
    </citation>
    <scope>NUCLEOTIDE SEQUENCE [LARGE SCALE GENOMIC DNA]</scope>
    <source>
        <strain evidence="10">Z151</strain>
    </source>
</reference>
<comment type="similarity">
    <text evidence="2">Belongs to the glutaminyl-peptide cyclotransferase family.</text>
</comment>
<keyword evidence="4" id="KW-0808">Transferase</keyword>
<dbReference type="Gene3D" id="3.40.630.10">
    <property type="entry name" value="Zn peptidases"/>
    <property type="match status" value="1"/>
</dbReference>
<dbReference type="PANTHER" id="PTHR12283:SF6">
    <property type="entry name" value="GLUTAMINYL-PEPTIDE CYCLOTRANSFERASE-RELATED"/>
    <property type="match status" value="1"/>
</dbReference>
<sequence length="447" mass="50936">MDISWFLFLCLTAATAFDIQDLHNLLKPGTAKSLAFDFPDLHNLFRSTTRHFPVRQSVSPAKKRTVTPSRRPITRSTKRRTTTEPTESTSERPTTERTTTPSTTRTTTTPTTTTTIDPILIPAWQAKQRDNDFIELSGSKREALMNLSNKDRFMKTLLPIAVPRVAGTPESLKVQKFIKSKLSELSYTIKLDQFISDPPEGHEPCNMTNIIATLNPEAPRKLVLACHYDSKFDKEGLFVGLSDSAAPCAMMLDLAESLHPFLTNRIANLNVTLQLMFLDGEEAVEKWSTTDSLYGARNLATKMEATHNEFAHENSTLTELHSIDFMILLDLIGTKDTQFRAFYYTARGQFERLAEIEESALQRDKVRTWGREKPYFDVSPIGKHAWVDDDYRPFIEKGVKILHLVSWPFPTVWHKLADNLDALHYDTVDDILKILRVYLCEYLNCTV</sequence>
<gene>
    <name evidence="9" type="ORF">BV898_17645</name>
</gene>
<dbReference type="EC" id="2.3.2.5" evidence="3"/>
<feature type="compositionally biased region" description="Low complexity" evidence="6">
    <location>
        <begin position="96"/>
        <end position="114"/>
    </location>
</feature>
<comment type="caution">
    <text evidence="9">The sequence shown here is derived from an EMBL/GenBank/DDBJ whole genome shotgun (WGS) entry which is preliminary data.</text>
</comment>
<evidence type="ECO:0000256" key="3">
    <source>
        <dbReference type="ARBA" id="ARBA00012012"/>
    </source>
</evidence>
<dbReference type="OrthoDB" id="3907302at2759"/>
<proteinExistence type="inferred from homology"/>
<keyword evidence="5" id="KW-0012">Acyltransferase</keyword>
<evidence type="ECO:0000259" key="8">
    <source>
        <dbReference type="Pfam" id="PF04389"/>
    </source>
</evidence>
<dbReference type="InterPro" id="IPR007484">
    <property type="entry name" value="Peptidase_M28"/>
</dbReference>
<organism evidence="9 10">
    <name type="scientific">Hypsibius exemplaris</name>
    <name type="common">Freshwater tardigrade</name>
    <dbReference type="NCBI Taxonomy" id="2072580"/>
    <lineage>
        <taxon>Eukaryota</taxon>
        <taxon>Metazoa</taxon>
        <taxon>Ecdysozoa</taxon>
        <taxon>Tardigrada</taxon>
        <taxon>Eutardigrada</taxon>
        <taxon>Parachela</taxon>
        <taxon>Hypsibioidea</taxon>
        <taxon>Hypsibiidae</taxon>
        <taxon>Hypsibius</taxon>
    </lineage>
</organism>
<evidence type="ECO:0000256" key="4">
    <source>
        <dbReference type="ARBA" id="ARBA00022679"/>
    </source>
</evidence>
<comment type="catalytic activity">
    <reaction evidence="1">
        <text>N-terminal L-glutaminyl-[peptide] = N-terminal 5-oxo-L-prolyl-[peptide] + NH4(+)</text>
        <dbReference type="Rhea" id="RHEA:23652"/>
        <dbReference type="Rhea" id="RHEA-COMP:11736"/>
        <dbReference type="Rhea" id="RHEA-COMP:11846"/>
        <dbReference type="ChEBI" id="CHEBI:28938"/>
        <dbReference type="ChEBI" id="CHEBI:64722"/>
        <dbReference type="ChEBI" id="CHEBI:87215"/>
        <dbReference type="EC" id="2.3.2.5"/>
    </reaction>
</comment>
<feature type="region of interest" description="Disordered" evidence="6">
    <location>
        <begin position="52"/>
        <end position="114"/>
    </location>
</feature>
<keyword evidence="10" id="KW-1185">Reference proteome</keyword>
<protein>
    <recommendedName>
        <fullName evidence="3">glutaminyl-peptide cyclotransferase</fullName>
        <ecNumber evidence="3">2.3.2.5</ecNumber>
    </recommendedName>
</protein>
<name>A0A9X6RMQ6_HYPEX</name>
<dbReference type="InterPro" id="IPR040234">
    <property type="entry name" value="QC/QCL"/>
</dbReference>
<evidence type="ECO:0000256" key="7">
    <source>
        <dbReference type="SAM" id="SignalP"/>
    </source>
</evidence>
<dbReference type="GO" id="GO:0008270">
    <property type="term" value="F:zinc ion binding"/>
    <property type="evidence" value="ECO:0007669"/>
    <property type="project" value="TreeGrafter"/>
</dbReference>
<keyword evidence="7" id="KW-0732">Signal</keyword>
<dbReference type="Pfam" id="PF04389">
    <property type="entry name" value="Peptidase_M28"/>
    <property type="match status" value="1"/>
</dbReference>
<dbReference type="PANTHER" id="PTHR12283">
    <property type="entry name" value="GLUTAMINYL-PEPTIDE CYCLOTRANSFERASE"/>
    <property type="match status" value="1"/>
</dbReference>
<dbReference type="GO" id="GO:0016603">
    <property type="term" value="F:glutaminyl-peptide cyclotransferase activity"/>
    <property type="evidence" value="ECO:0007669"/>
    <property type="project" value="UniProtKB-EC"/>
</dbReference>
<feature type="signal peptide" evidence="7">
    <location>
        <begin position="1"/>
        <end position="16"/>
    </location>
</feature>
<evidence type="ECO:0000256" key="1">
    <source>
        <dbReference type="ARBA" id="ARBA00000001"/>
    </source>
</evidence>
<evidence type="ECO:0000256" key="6">
    <source>
        <dbReference type="SAM" id="MobiDB-lite"/>
    </source>
</evidence>
<evidence type="ECO:0000256" key="2">
    <source>
        <dbReference type="ARBA" id="ARBA00006014"/>
    </source>
</evidence>